<evidence type="ECO:0000256" key="1">
    <source>
        <dbReference type="ARBA" id="ARBA00022679"/>
    </source>
</evidence>
<dbReference type="EMBL" id="NIOF01000025">
    <property type="protein sequence ID" value="OWQ83078.1"/>
    <property type="molecule type" value="Genomic_DNA"/>
</dbReference>
<accession>A0A246ISB3</accession>
<dbReference type="PROSITE" id="PS51186">
    <property type="entry name" value="GNAT"/>
    <property type="match status" value="1"/>
</dbReference>
<dbReference type="Gene3D" id="3.40.630.30">
    <property type="match status" value="1"/>
</dbReference>
<evidence type="ECO:0000256" key="4">
    <source>
        <dbReference type="SAM" id="MobiDB-lite"/>
    </source>
</evidence>
<dbReference type="InterPro" id="IPR016181">
    <property type="entry name" value="Acyl_CoA_acyltransferase"/>
</dbReference>
<reference evidence="6 7" key="1">
    <citation type="journal article" date="2008" name="Int. J. Syst. Evol. Microbiol.">
        <title>Description of Roseateles aquatilis sp. nov. and Roseateles terrae sp. nov., in the class Betaproteobacteria, and emended description of the genus Roseateles.</title>
        <authorList>
            <person name="Gomila M."/>
            <person name="Bowien B."/>
            <person name="Falsen E."/>
            <person name="Moore E.R."/>
            <person name="Lalucat J."/>
        </authorList>
    </citation>
    <scope>NUCLEOTIDE SEQUENCE [LARGE SCALE GENOMIC DNA]</scope>
    <source>
        <strain evidence="6 7">CCUG 48205</strain>
    </source>
</reference>
<dbReference type="Proteomes" id="UP000197468">
    <property type="component" value="Unassembled WGS sequence"/>
</dbReference>
<proteinExistence type="inferred from homology"/>
<organism evidence="6 7">
    <name type="scientific">Roseateles aquatilis</name>
    <dbReference type="NCBI Taxonomy" id="431061"/>
    <lineage>
        <taxon>Bacteria</taxon>
        <taxon>Pseudomonadati</taxon>
        <taxon>Pseudomonadota</taxon>
        <taxon>Betaproteobacteria</taxon>
        <taxon>Burkholderiales</taxon>
        <taxon>Sphaerotilaceae</taxon>
        <taxon>Roseateles</taxon>
    </lineage>
</organism>
<dbReference type="InterPro" id="IPR051531">
    <property type="entry name" value="N-acetyltransferase"/>
</dbReference>
<feature type="domain" description="N-acetyltransferase" evidence="5">
    <location>
        <begin position="47"/>
        <end position="201"/>
    </location>
</feature>
<keyword evidence="7" id="KW-1185">Reference proteome</keyword>
<dbReference type="GO" id="GO:0008999">
    <property type="term" value="F:protein-N-terminal-alanine acetyltransferase activity"/>
    <property type="evidence" value="ECO:0007669"/>
    <property type="project" value="TreeGrafter"/>
</dbReference>
<dbReference type="InterPro" id="IPR000182">
    <property type="entry name" value="GNAT_dom"/>
</dbReference>
<dbReference type="PANTHER" id="PTHR43792">
    <property type="entry name" value="GNAT FAMILY, PUTATIVE (AFU_ORTHOLOGUE AFUA_3G00765)-RELATED-RELATED"/>
    <property type="match status" value="1"/>
</dbReference>
<evidence type="ECO:0000256" key="3">
    <source>
        <dbReference type="ARBA" id="ARBA00038502"/>
    </source>
</evidence>
<dbReference type="Pfam" id="PF13302">
    <property type="entry name" value="Acetyltransf_3"/>
    <property type="match status" value="1"/>
</dbReference>
<evidence type="ECO:0000313" key="7">
    <source>
        <dbReference type="Proteomes" id="UP000197468"/>
    </source>
</evidence>
<gene>
    <name evidence="6" type="ORF">CDN99_27295</name>
</gene>
<feature type="region of interest" description="Disordered" evidence="4">
    <location>
        <begin position="1"/>
        <end position="20"/>
    </location>
</feature>
<dbReference type="AlphaFoldDB" id="A0A246ISB3"/>
<dbReference type="SUPFAM" id="SSF55729">
    <property type="entry name" value="Acyl-CoA N-acyltransferases (Nat)"/>
    <property type="match status" value="1"/>
</dbReference>
<evidence type="ECO:0000313" key="6">
    <source>
        <dbReference type="EMBL" id="OWQ83078.1"/>
    </source>
</evidence>
<keyword evidence="2" id="KW-0012">Acyltransferase</keyword>
<comment type="similarity">
    <text evidence="3">Belongs to the acetyltransferase family. RimJ subfamily.</text>
</comment>
<protein>
    <recommendedName>
        <fullName evidence="5">N-acetyltransferase domain-containing protein</fullName>
    </recommendedName>
</protein>
<dbReference type="GO" id="GO:0005737">
    <property type="term" value="C:cytoplasm"/>
    <property type="evidence" value="ECO:0007669"/>
    <property type="project" value="TreeGrafter"/>
</dbReference>
<name>A0A246ISB3_9BURK</name>
<keyword evidence="1" id="KW-0808">Transferase</keyword>
<comment type="caution">
    <text evidence="6">The sequence shown here is derived from an EMBL/GenBank/DDBJ whole genome shotgun (WGS) entry which is preliminary data.</text>
</comment>
<evidence type="ECO:0000259" key="5">
    <source>
        <dbReference type="PROSITE" id="PS51186"/>
    </source>
</evidence>
<sequence length="215" mass="24182">MVGWDSPPGTMTAMSHSDRRAGLPMPALRTERLLLQTSTPMMAEAVIEYQTRNADHFAPWDPTRPPDYWQPGPTRERLAQEAAAFEAGSLWRYWFSRPEDPARLVGQCALSQVSRGVFQSAMLGYSLDAEQVGGGLMHEALAGVIAEVFGPTVSLHRLQASVRPENHRSRHVLERLGFQREGFSPRYLFIDGAWRDHETFALINPDWAERQPPAT</sequence>
<dbReference type="PANTHER" id="PTHR43792:SF8">
    <property type="entry name" value="[RIBOSOMAL PROTEIN US5]-ALANINE N-ACETYLTRANSFERASE"/>
    <property type="match status" value="1"/>
</dbReference>
<evidence type="ECO:0000256" key="2">
    <source>
        <dbReference type="ARBA" id="ARBA00023315"/>
    </source>
</evidence>